<sequence length="256" mass="26705">MDLKLAGKVALVTGASAGIGAGIARVLAAEGATLALTARRRDRLEDLAAELAAVGAASGAPAPTVIEADLMADDGPAAVRAAVLKAHGRLDILINNAGSSRTVPVDAPDSAWDEAMMLKFTMGRRLTTAFLPELRAHGWGRIIHVTGILEPTTTNAGLAGCAATHAWAKGMSRDLAPEGITVNCLPPGRIVSEQIMNRLHPTEESRKAFIDANIPAGRFGEPEEFGNLVAFLCSPLADYITGCVIPVDGGMHRFIQ</sequence>
<dbReference type="PRINTS" id="PR00081">
    <property type="entry name" value="GDHRDH"/>
</dbReference>
<dbReference type="PANTHER" id="PTHR42879">
    <property type="entry name" value="3-OXOACYL-(ACYL-CARRIER-PROTEIN) REDUCTASE"/>
    <property type="match status" value="1"/>
</dbReference>
<reference evidence="2 3" key="1">
    <citation type="submission" date="2016-10" db="EMBL/GenBank/DDBJ databases">
        <authorList>
            <person name="Varghese N."/>
            <person name="Submissions S."/>
        </authorList>
    </citation>
    <scope>NUCLEOTIDE SEQUENCE [LARGE SCALE GENOMIC DNA]</scope>
    <source>
        <strain evidence="2 3">DSM 18839</strain>
    </source>
</reference>
<comment type="caution">
    <text evidence="2">The sequence shown here is derived from an EMBL/GenBank/DDBJ whole genome shotgun (WGS) entry which is preliminary data.</text>
</comment>
<comment type="similarity">
    <text evidence="1">Belongs to the short-chain dehydrogenases/reductases (SDR) family.</text>
</comment>
<proteinExistence type="inferred from homology"/>
<dbReference type="Proteomes" id="UP000198615">
    <property type="component" value="Unassembled WGS sequence"/>
</dbReference>
<dbReference type="RefSeq" id="WP_028792832.1">
    <property type="nucleotide sequence ID" value="NZ_FNBW01000005.1"/>
</dbReference>
<evidence type="ECO:0000256" key="1">
    <source>
        <dbReference type="ARBA" id="ARBA00006484"/>
    </source>
</evidence>
<dbReference type="InterPro" id="IPR036291">
    <property type="entry name" value="NAD(P)-bd_dom_sf"/>
</dbReference>
<evidence type="ECO:0000313" key="3">
    <source>
        <dbReference type="Proteomes" id="UP000198615"/>
    </source>
</evidence>
<organism evidence="2 3">
    <name type="scientific">Thalassobaculum litoreum DSM 18839</name>
    <dbReference type="NCBI Taxonomy" id="1123362"/>
    <lineage>
        <taxon>Bacteria</taxon>
        <taxon>Pseudomonadati</taxon>
        <taxon>Pseudomonadota</taxon>
        <taxon>Alphaproteobacteria</taxon>
        <taxon>Rhodospirillales</taxon>
        <taxon>Thalassobaculaceae</taxon>
        <taxon>Thalassobaculum</taxon>
    </lineage>
</organism>
<dbReference type="InterPro" id="IPR002347">
    <property type="entry name" value="SDR_fam"/>
</dbReference>
<accession>A0A8G2BIC3</accession>
<protein>
    <submittedName>
        <fullName evidence="2">3-oxoacyl-[acyl-carrier protein] reductase</fullName>
    </submittedName>
</protein>
<dbReference type="OrthoDB" id="9810935at2"/>
<dbReference type="PANTHER" id="PTHR42879:SF2">
    <property type="entry name" value="3-OXOACYL-[ACYL-CARRIER-PROTEIN] REDUCTASE FABG"/>
    <property type="match status" value="1"/>
</dbReference>
<dbReference type="InterPro" id="IPR050259">
    <property type="entry name" value="SDR"/>
</dbReference>
<dbReference type="EMBL" id="FNBW01000005">
    <property type="protein sequence ID" value="SDF62013.1"/>
    <property type="molecule type" value="Genomic_DNA"/>
</dbReference>
<keyword evidence="3" id="KW-1185">Reference proteome</keyword>
<gene>
    <name evidence="2" type="ORF">SAMN05660686_01800</name>
</gene>
<name>A0A8G2BIC3_9PROT</name>
<dbReference type="Gene3D" id="3.40.50.720">
    <property type="entry name" value="NAD(P)-binding Rossmann-like Domain"/>
    <property type="match status" value="1"/>
</dbReference>
<dbReference type="Pfam" id="PF13561">
    <property type="entry name" value="adh_short_C2"/>
    <property type="match status" value="1"/>
</dbReference>
<dbReference type="SUPFAM" id="SSF51735">
    <property type="entry name" value="NAD(P)-binding Rossmann-fold domains"/>
    <property type="match status" value="1"/>
</dbReference>
<dbReference type="AlphaFoldDB" id="A0A8G2BIC3"/>
<evidence type="ECO:0000313" key="2">
    <source>
        <dbReference type="EMBL" id="SDF62013.1"/>
    </source>
</evidence>